<dbReference type="InterPro" id="IPR004089">
    <property type="entry name" value="MCPsignal_dom"/>
</dbReference>
<accession>A0A371X477</accession>
<dbReference type="PROSITE" id="PS50885">
    <property type="entry name" value="HAMP"/>
    <property type="match status" value="1"/>
</dbReference>
<dbReference type="PANTHER" id="PTHR43531">
    <property type="entry name" value="PROTEIN ICFG"/>
    <property type="match status" value="1"/>
</dbReference>
<dbReference type="CDD" id="cd11386">
    <property type="entry name" value="MCP_signal"/>
    <property type="match status" value="1"/>
</dbReference>
<evidence type="ECO:0000256" key="1">
    <source>
        <dbReference type="ARBA" id="ARBA00022500"/>
    </source>
</evidence>
<protein>
    <submittedName>
        <fullName evidence="8">PAS domain-containing protein</fullName>
    </submittedName>
</protein>
<dbReference type="InterPro" id="IPR051310">
    <property type="entry name" value="MCP_chemotaxis"/>
</dbReference>
<proteinExistence type="inferred from homology"/>
<dbReference type="PROSITE" id="PS50112">
    <property type="entry name" value="PAS"/>
    <property type="match status" value="1"/>
</dbReference>
<dbReference type="GO" id="GO:0006935">
    <property type="term" value="P:chemotaxis"/>
    <property type="evidence" value="ECO:0007669"/>
    <property type="project" value="UniProtKB-KW"/>
</dbReference>
<dbReference type="PRINTS" id="PR00260">
    <property type="entry name" value="CHEMTRNSDUCR"/>
</dbReference>
<dbReference type="Gene3D" id="3.30.450.20">
    <property type="entry name" value="PAS domain"/>
    <property type="match status" value="1"/>
</dbReference>
<evidence type="ECO:0000259" key="7">
    <source>
        <dbReference type="PROSITE" id="PS50885"/>
    </source>
</evidence>
<dbReference type="EMBL" id="QURL01000003">
    <property type="protein sequence ID" value="RFC64042.1"/>
    <property type="molecule type" value="Genomic_DNA"/>
</dbReference>
<dbReference type="RefSeq" id="WP_116682462.1">
    <property type="nucleotide sequence ID" value="NZ_QURL01000003.1"/>
</dbReference>
<dbReference type="InterPro" id="IPR003660">
    <property type="entry name" value="HAMP_dom"/>
</dbReference>
<dbReference type="GO" id="GO:0004888">
    <property type="term" value="F:transmembrane signaling receptor activity"/>
    <property type="evidence" value="ECO:0007669"/>
    <property type="project" value="InterPro"/>
</dbReference>
<comment type="caution">
    <text evidence="8">The sequence shown here is derived from an EMBL/GenBank/DDBJ whole genome shotgun (WGS) entry which is preliminary data.</text>
</comment>
<evidence type="ECO:0000256" key="2">
    <source>
        <dbReference type="ARBA" id="ARBA00029447"/>
    </source>
</evidence>
<feature type="region of interest" description="Disordered" evidence="4">
    <location>
        <begin position="456"/>
        <end position="531"/>
    </location>
</feature>
<keyword evidence="3" id="KW-0807">Transducer</keyword>
<dbReference type="PROSITE" id="PS50111">
    <property type="entry name" value="CHEMOTAXIS_TRANSDUC_2"/>
    <property type="match status" value="1"/>
</dbReference>
<dbReference type="Pfam" id="PF08448">
    <property type="entry name" value="PAS_4"/>
    <property type="match status" value="1"/>
</dbReference>
<keyword evidence="9" id="KW-1185">Reference proteome</keyword>
<sequence length="531" mass="55398">MQIFRRRAGTAGETKPIPASALVAFASMAVPAFVLGRDGTVSHWNPACEALTGLKASEVLGTKDHWRGFYAAARPCLADLAFGDRPEAVAALYAAQERALDGINLRAQNWCDLPCGKRRYLLIDACPILNEAGEIAAVVETLQDMTASEEARLAEIAQKERQAQVVATIGAALKALAGGRLETRIDTRLPEEYEGLRSDFNAAVGALETAIAAVGEKAGSIRDGCSELAAAASDFAIRTEREAANVEKAAGEVSRISGAVTETSFGLDHARRILAETRSRSARSETVVQQTIASIQAIEASSEKISRIIGVIDEIAFQTSLLALNAGVEAARAGEAGRGFAIVAQEVRGLAQRSGDAAREIKALITSSGAEVADGSRLVGETGSFLKAIVAQVMEIDTLVAGLASAAEDQSASIREVNASVSDIESMVQQNAAMAEETSAASRSLTDETQDLTGLLSRFTTGDAGARSSPRRETAIARGSMRDGSTAARPEALRAGQSGHAAASRPPVVQMRTTGSGGAAEAPSAGDWDEF</sequence>
<dbReference type="InterPro" id="IPR000014">
    <property type="entry name" value="PAS"/>
</dbReference>
<evidence type="ECO:0000256" key="4">
    <source>
        <dbReference type="SAM" id="MobiDB-lite"/>
    </source>
</evidence>
<dbReference type="AlphaFoldDB" id="A0A371X477"/>
<gene>
    <name evidence="8" type="ORF">DYI37_06655</name>
</gene>
<dbReference type="GO" id="GO:0016020">
    <property type="term" value="C:membrane"/>
    <property type="evidence" value="ECO:0007669"/>
    <property type="project" value="InterPro"/>
</dbReference>
<evidence type="ECO:0000256" key="3">
    <source>
        <dbReference type="PROSITE-ProRule" id="PRU00284"/>
    </source>
</evidence>
<feature type="domain" description="PAS" evidence="6">
    <location>
        <begin position="31"/>
        <end position="61"/>
    </location>
</feature>
<dbReference type="PANTHER" id="PTHR43531:SF11">
    <property type="entry name" value="METHYL-ACCEPTING CHEMOTAXIS PROTEIN 3"/>
    <property type="match status" value="1"/>
</dbReference>
<dbReference type="SUPFAM" id="SSF55785">
    <property type="entry name" value="PYP-like sensor domain (PAS domain)"/>
    <property type="match status" value="1"/>
</dbReference>
<feature type="domain" description="HAMP" evidence="7">
    <location>
        <begin position="160"/>
        <end position="212"/>
    </location>
</feature>
<keyword evidence="1" id="KW-0145">Chemotaxis</keyword>
<reference evidence="8 9" key="1">
    <citation type="submission" date="2018-08" db="EMBL/GenBank/DDBJ databases">
        <title>Fulvimarina sp. 85, whole genome shotgun sequence.</title>
        <authorList>
            <person name="Tuo L."/>
        </authorList>
    </citation>
    <scope>NUCLEOTIDE SEQUENCE [LARGE SCALE GENOMIC DNA]</scope>
    <source>
        <strain evidence="8 9">85</strain>
    </source>
</reference>
<dbReference type="SMART" id="SM00283">
    <property type="entry name" value="MA"/>
    <property type="match status" value="1"/>
</dbReference>
<dbReference type="InterPro" id="IPR035965">
    <property type="entry name" value="PAS-like_dom_sf"/>
</dbReference>
<dbReference type="InterPro" id="IPR013656">
    <property type="entry name" value="PAS_4"/>
</dbReference>
<evidence type="ECO:0000259" key="6">
    <source>
        <dbReference type="PROSITE" id="PS50112"/>
    </source>
</evidence>
<comment type="similarity">
    <text evidence="2">Belongs to the methyl-accepting chemotaxis (MCP) protein family.</text>
</comment>
<dbReference type="GO" id="GO:0007165">
    <property type="term" value="P:signal transduction"/>
    <property type="evidence" value="ECO:0007669"/>
    <property type="project" value="UniProtKB-KW"/>
</dbReference>
<organism evidence="8 9">
    <name type="scientific">Fulvimarina endophytica</name>
    <dbReference type="NCBI Taxonomy" id="2293836"/>
    <lineage>
        <taxon>Bacteria</taxon>
        <taxon>Pseudomonadati</taxon>
        <taxon>Pseudomonadota</taxon>
        <taxon>Alphaproteobacteria</taxon>
        <taxon>Hyphomicrobiales</taxon>
        <taxon>Aurantimonadaceae</taxon>
        <taxon>Fulvimarina</taxon>
    </lineage>
</organism>
<dbReference type="Gene3D" id="1.10.287.950">
    <property type="entry name" value="Methyl-accepting chemotaxis protein"/>
    <property type="match status" value="1"/>
</dbReference>
<dbReference type="InterPro" id="IPR004090">
    <property type="entry name" value="Chemotax_Me-accpt_rcpt"/>
</dbReference>
<feature type="compositionally biased region" description="Low complexity" evidence="4">
    <location>
        <begin position="519"/>
        <end position="531"/>
    </location>
</feature>
<evidence type="ECO:0000313" key="9">
    <source>
        <dbReference type="Proteomes" id="UP000264310"/>
    </source>
</evidence>
<dbReference type="OrthoDB" id="9812260at2"/>
<evidence type="ECO:0000259" key="5">
    <source>
        <dbReference type="PROSITE" id="PS50111"/>
    </source>
</evidence>
<dbReference type="CDD" id="cd00130">
    <property type="entry name" value="PAS"/>
    <property type="match status" value="1"/>
</dbReference>
<evidence type="ECO:0000313" key="8">
    <source>
        <dbReference type="EMBL" id="RFC64042.1"/>
    </source>
</evidence>
<dbReference type="Proteomes" id="UP000264310">
    <property type="component" value="Unassembled WGS sequence"/>
</dbReference>
<dbReference type="SUPFAM" id="SSF58104">
    <property type="entry name" value="Methyl-accepting chemotaxis protein (MCP) signaling domain"/>
    <property type="match status" value="1"/>
</dbReference>
<dbReference type="Pfam" id="PF00015">
    <property type="entry name" value="MCPsignal"/>
    <property type="match status" value="1"/>
</dbReference>
<feature type="domain" description="Methyl-accepting transducer" evidence="5">
    <location>
        <begin position="217"/>
        <end position="446"/>
    </location>
</feature>
<name>A0A371X477_9HYPH</name>